<sequence>MQLDGKNYVAVFSDGEKEIGTAQVCHSGKEFLYGVIAFVGTRGDMKTFKDCVDKLEESIENHWCLIWLNDESLKEHYAKVGIHVESIEHVDLFELTERVMYESNSGKK</sequence>
<proteinExistence type="predicted"/>
<dbReference type="KEGG" id="vg:26586902"/>
<dbReference type="Proteomes" id="UP000202391">
    <property type="component" value="Segment"/>
</dbReference>
<reference evidence="1 2" key="1">
    <citation type="journal article" date="2015" name="Genome Announc.">
        <title>Complete Genome Sequence of Citrobacter freundii Myophage Michonne.</title>
        <authorList>
            <person name="Bernal C.L."/>
            <person name="Berkowitz V.E."/>
            <person name="Cahill J.L."/>
            <person name="Rasche E.S."/>
            <person name="Kuty Everett G.F."/>
        </authorList>
    </citation>
    <scope>NUCLEOTIDE SEQUENCE [LARGE SCALE GENOMIC DNA]</scope>
</reference>
<dbReference type="EMBL" id="KT001916">
    <property type="protein sequence ID" value="AKU44084.1"/>
    <property type="molecule type" value="Genomic_DNA"/>
</dbReference>
<gene>
    <name evidence="1" type="ORF">CPT_Michonne135</name>
</gene>
<protein>
    <submittedName>
        <fullName evidence="1">Uncharacterized protein</fullName>
    </submittedName>
</protein>
<name>A0A0K1LNT7_9CAUD</name>
<accession>A0A0K1LNT7</accession>
<evidence type="ECO:0000313" key="2">
    <source>
        <dbReference type="Proteomes" id="UP000202391"/>
    </source>
</evidence>
<evidence type="ECO:0000313" key="1">
    <source>
        <dbReference type="EMBL" id="AKU44084.1"/>
    </source>
</evidence>
<dbReference type="RefSeq" id="YP_009177382.1">
    <property type="nucleotide sequence ID" value="NC_028247.1"/>
</dbReference>
<dbReference type="OrthoDB" id="15641at10239"/>
<organism evidence="1 2">
    <name type="scientific">Citrobacter phage Michonne</name>
    <dbReference type="NCBI Taxonomy" id="1675603"/>
    <lineage>
        <taxon>Viruses</taxon>
        <taxon>Duplodnaviria</taxon>
        <taxon>Heunggongvirae</taxon>
        <taxon>Uroviricota</taxon>
        <taxon>Caudoviricetes</taxon>
        <taxon>Andersonviridae</taxon>
        <taxon>Ounavirinae</taxon>
        <taxon>Mooglevirus</taxon>
        <taxon>Mooglevirus mordin</taxon>
    </lineage>
</organism>